<keyword evidence="1" id="KW-1133">Transmembrane helix</keyword>
<evidence type="ECO:0000313" key="2">
    <source>
        <dbReference type="EMBL" id="KLE35506.1"/>
    </source>
</evidence>
<feature type="transmembrane region" description="Helical" evidence="1">
    <location>
        <begin position="121"/>
        <end position="143"/>
    </location>
</feature>
<dbReference type="Proteomes" id="UP000053464">
    <property type="component" value="Unassembled WGS sequence"/>
</dbReference>
<feature type="transmembrane region" description="Helical" evidence="1">
    <location>
        <begin position="44"/>
        <end position="63"/>
    </location>
</feature>
<accession>A0A0G9MXP2</accession>
<keyword evidence="1" id="KW-0812">Transmembrane</keyword>
<keyword evidence="1" id="KW-0472">Membrane</keyword>
<comment type="caution">
    <text evidence="2">The sequence shown here is derived from an EMBL/GenBank/DDBJ whole genome shotgun (WGS) entry which is preliminary data.</text>
</comment>
<sequence length="152" mass="16537">MVYDPNRLDQGGREAAYWQVRAAGVMSLVMLASNFLPLGPHVEGFVGFYVGIWFVLFALYRKFDDYFMGLVHEGALWALCVLGLWLGVQGLLSICEGFYGIGYSAGGAELSADDRTFALPAQFNSAWLIGSAVACAFHAGFLYKQFRGGGNA</sequence>
<dbReference type="EMBL" id="LBHB01000001">
    <property type="protein sequence ID" value="KLE35506.1"/>
    <property type="molecule type" value="Genomic_DNA"/>
</dbReference>
<name>A0A0G9MXP2_9SPHN</name>
<evidence type="ECO:0000313" key="3">
    <source>
        <dbReference type="Proteomes" id="UP000053464"/>
    </source>
</evidence>
<proteinExistence type="predicted"/>
<dbReference type="STRING" id="1581420.AAW00_03515"/>
<dbReference type="PATRIC" id="fig|1581420.6.peg.712"/>
<reference evidence="2 3" key="1">
    <citation type="submission" date="2015-04" db="EMBL/GenBank/DDBJ databases">
        <title>The draft genome sequence of Erythrobacter luteus KA37.</title>
        <authorList>
            <person name="Zhuang L."/>
            <person name="Liu Y."/>
            <person name="Shao Z."/>
        </authorList>
    </citation>
    <scope>NUCLEOTIDE SEQUENCE [LARGE SCALE GENOMIC DNA]</scope>
    <source>
        <strain evidence="2 3">KA37</strain>
    </source>
</reference>
<protein>
    <submittedName>
        <fullName evidence="2">Uncharacterized protein</fullName>
    </submittedName>
</protein>
<evidence type="ECO:0000256" key="1">
    <source>
        <dbReference type="SAM" id="Phobius"/>
    </source>
</evidence>
<dbReference type="OrthoDB" id="7407262at2"/>
<feature type="transmembrane region" description="Helical" evidence="1">
    <location>
        <begin position="75"/>
        <end position="101"/>
    </location>
</feature>
<keyword evidence="3" id="KW-1185">Reference proteome</keyword>
<organism evidence="2 3">
    <name type="scientific">Aurantiacibacter luteus</name>
    <dbReference type="NCBI Taxonomy" id="1581420"/>
    <lineage>
        <taxon>Bacteria</taxon>
        <taxon>Pseudomonadati</taxon>
        <taxon>Pseudomonadota</taxon>
        <taxon>Alphaproteobacteria</taxon>
        <taxon>Sphingomonadales</taxon>
        <taxon>Erythrobacteraceae</taxon>
        <taxon>Aurantiacibacter</taxon>
    </lineage>
</organism>
<dbReference type="AlphaFoldDB" id="A0A0G9MXP2"/>
<gene>
    <name evidence="2" type="ORF">AAW00_03515</name>
</gene>
<dbReference type="RefSeq" id="WP_047002908.1">
    <property type="nucleotide sequence ID" value="NZ_LBHB01000001.1"/>
</dbReference>